<dbReference type="OrthoDB" id="39175at2759"/>
<accession>A0A5N6T4I8</accession>
<dbReference type="GeneID" id="43643133"/>
<evidence type="ECO:0000313" key="2">
    <source>
        <dbReference type="Proteomes" id="UP000325672"/>
    </source>
</evidence>
<keyword evidence="2" id="KW-1185">Reference proteome</keyword>
<gene>
    <name evidence="1" type="ORF">BDV38DRAFT_279126</name>
</gene>
<name>A0A5N6T4I8_ASPPS</name>
<dbReference type="AlphaFoldDB" id="A0A5N6T4I8"/>
<dbReference type="RefSeq" id="XP_031917281.1">
    <property type="nucleotide sequence ID" value="XM_032058923.1"/>
</dbReference>
<reference evidence="1 2" key="1">
    <citation type="submission" date="2019-04" db="EMBL/GenBank/DDBJ databases">
        <title>Friends and foes A comparative genomics study of 23 Aspergillus species from section Flavi.</title>
        <authorList>
            <consortium name="DOE Joint Genome Institute"/>
            <person name="Kjaerbolling I."/>
            <person name="Vesth T."/>
            <person name="Frisvad J.C."/>
            <person name="Nybo J.L."/>
            <person name="Theobald S."/>
            <person name="Kildgaard S."/>
            <person name="Isbrandt T."/>
            <person name="Kuo A."/>
            <person name="Sato A."/>
            <person name="Lyhne E.K."/>
            <person name="Kogle M.E."/>
            <person name="Wiebenga A."/>
            <person name="Kun R.S."/>
            <person name="Lubbers R.J."/>
            <person name="Makela M.R."/>
            <person name="Barry K."/>
            <person name="Chovatia M."/>
            <person name="Clum A."/>
            <person name="Daum C."/>
            <person name="Haridas S."/>
            <person name="He G."/>
            <person name="LaButti K."/>
            <person name="Lipzen A."/>
            <person name="Mondo S."/>
            <person name="Riley R."/>
            <person name="Salamov A."/>
            <person name="Simmons B.A."/>
            <person name="Magnuson J.K."/>
            <person name="Henrissat B."/>
            <person name="Mortensen U.H."/>
            <person name="Larsen T.O."/>
            <person name="Devries R.P."/>
            <person name="Grigoriev I.V."/>
            <person name="Machida M."/>
            <person name="Baker S.E."/>
            <person name="Andersen M.R."/>
        </authorList>
    </citation>
    <scope>NUCLEOTIDE SEQUENCE [LARGE SCALE GENOMIC DNA]</scope>
    <source>
        <strain evidence="1 2">CBS 117625</strain>
    </source>
</reference>
<dbReference type="Proteomes" id="UP000325672">
    <property type="component" value="Unassembled WGS sequence"/>
</dbReference>
<dbReference type="EMBL" id="ML743558">
    <property type="protein sequence ID" value="KAE8141218.1"/>
    <property type="molecule type" value="Genomic_DNA"/>
</dbReference>
<evidence type="ECO:0000313" key="1">
    <source>
        <dbReference type="EMBL" id="KAE8141218.1"/>
    </source>
</evidence>
<sequence length="162" mass="18358">MPQLLYNAAECSLTESDSYCSEELDMLVSSLDQVQARIPGSTVVLNAINRLRASRNSGRVRNTTTMCESRENVYDIFSFRDLFPFLNSLSPRLALWEVYAGGHIPRPGDPYDRHRRPLLDLWGVRGSFSTCVCRSTTAIFLNIRLPLLSTSYGLIMNYLTLK</sequence>
<organism evidence="1 2">
    <name type="scientific">Aspergillus pseudotamarii</name>
    <dbReference type="NCBI Taxonomy" id="132259"/>
    <lineage>
        <taxon>Eukaryota</taxon>
        <taxon>Fungi</taxon>
        <taxon>Dikarya</taxon>
        <taxon>Ascomycota</taxon>
        <taxon>Pezizomycotina</taxon>
        <taxon>Eurotiomycetes</taxon>
        <taxon>Eurotiomycetidae</taxon>
        <taxon>Eurotiales</taxon>
        <taxon>Aspergillaceae</taxon>
        <taxon>Aspergillus</taxon>
        <taxon>Aspergillus subgen. Circumdati</taxon>
    </lineage>
</organism>
<protein>
    <submittedName>
        <fullName evidence="1">Uncharacterized protein</fullName>
    </submittedName>
</protein>
<proteinExistence type="predicted"/>